<gene>
    <name evidence="1" type="ORF">L1987_10788</name>
</gene>
<sequence>MAVVGHSVDGIVFLQISNFRVQVGFDPPTRSMALVIQRNAALSFLKMEALDAVHVSKENQENAFAMLAAVLWLGNVTFSIFDNENHVEPVID</sequence>
<reference evidence="2" key="1">
    <citation type="journal article" date="2022" name="Mol. Ecol. Resour.">
        <title>The genomes of chicory, endive, great burdock and yacon provide insights into Asteraceae palaeo-polyploidization history and plant inulin production.</title>
        <authorList>
            <person name="Fan W."/>
            <person name="Wang S."/>
            <person name="Wang H."/>
            <person name="Wang A."/>
            <person name="Jiang F."/>
            <person name="Liu H."/>
            <person name="Zhao H."/>
            <person name="Xu D."/>
            <person name="Zhang Y."/>
        </authorList>
    </citation>
    <scope>NUCLEOTIDE SEQUENCE [LARGE SCALE GENOMIC DNA]</scope>
    <source>
        <strain evidence="2">cv. Yunnan</strain>
    </source>
</reference>
<keyword evidence="2" id="KW-1185">Reference proteome</keyword>
<comment type="caution">
    <text evidence="1">The sequence shown here is derived from an EMBL/GenBank/DDBJ whole genome shotgun (WGS) entry which is preliminary data.</text>
</comment>
<accession>A0ACB9JCK1</accession>
<name>A0ACB9JCK1_9ASTR</name>
<dbReference type="EMBL" id="CM042021">
    <property type="protein sequence ID" value="KAI3817002.1"/>
    <property type="molecule type" value="Genomic_DNA"/>
</dbReference>
<protein>
    <submittedName>
        <fullName evidence="1">Uncharacterized protein</fullName>
    </submittedName>
</protein>
<organism evidence="1 2">
    <name type="scientific">Smallanthus sonchifolius</name>
    <dbReference type="NCBI Taxonomy" id="185202"/>
    <lineage>
        <taxon>Eukaryota</taxon>
        <taxon>Viridiplantae</taxon>
        <taxon>Streptophyta</taxon>
        <taxon>Embryophyta</taxon>
        <taxon>Tracheophyta</taxon>
        <taxon>Spermatophyta</taxon>
        <taxon>Magnoliopsida</taxon>
        <taxon>eudicotyledons</taxon>
        <taxon>Gunneridae</taxon>
        <taxon>Pentapetalae</taxon>
        <taxon>asterids</taxon>
        <taxon>campanulids</taxon>
        <taxon>Asterales</taxon>
        <taxon>Asteraceae</taxon>
        <taxon>Asteroideae</taxon>
        <taxon>Heliantheae alliance</taxon>
        <taxon>Millerieae</taxon>
        <taxon>Smallanthus</taxon>
    </lineage>
</organism>
<proteinExistence type="predicted"/>
<evidence type="ECO:0000313" key="2">
    <source>
        <dbReference type="Proteomes" id="UP001056120"/>
    </source>
</evidence>
<dbReference type="Proteomes" id="UP001056120">
    <property type="component" value="Linkage Group LG04"/>
</dbReference>
<evidence type="ECO:0000313" key="1">
    <source>
        <dbReference type="EMBL" id="KAI3817002.1"/>
    </source>
</evidence>
<reference evidence="1 2" key="2">
    <citation type="journal article" date="2022" name="Mol. Ecol. Resour.">
        <title>The genomes of chicory, endive, great burdock and yacon provide insights into Asteraceae paleo-polyploidization history and plant inulin production.</title>
        <authorList>
            <person name="Fan W."/>
            <person name="Wang S."/>
            <person name="Wang H."/>
            <person name="Wang A."/>
            <person name="Jiang F."/>
            <person name="Liu H."/>
            <person name="Zhao H."/>
            <person name="Xu D."/>
            <person name="Zhang Y."/>
        </authorList>
    </citation>
    <scope>NUCLEOTIDE SEQUENCE [LARGE SCALE GENOMIC DNA]</scope>
    <source>
        <strain evidence="2">cv. Yunnan</strain>
        <tissue evidence="1">Leaves</tissue>
    </source>
</reference>